<feature type="transmembrane region" description="Helical" evidence="6">
    <location>
        <begin position="32"/>
        <end position="51"/>
    </location>
</feature>
<dbReference type="OrthoDB" id="5345392at2759"/>
<dbReference type="GO" id="GO:0016020">
    <property type="term" value="C:membrane"/>
    <property type="evidence" value="ECO:0007669"/>
    <property type="project" value="UniProtKB-SubCell"/>
</dbReference>
<evidence type="ECO:0000256" key="5">
    <source>
        <dbReference type="ARBA" id="ARBA00023136"/>
    </source>
</evidence>
<evidence type="ECO:0000256" key="2">
    <source>
        <dbReference type="ARBA" id="ARBA00006824"/>
    </source>
</evidence>
<accession>A0A2C9JX09</accession>
<dbReference type="KEGG" id="bgt:106071406"/>
<dbReference type="Pfam" id="PF04117">
    <property type="entry name" value="Mpv17_PMP22"/>
    <property type="match status" value="1"/>
</dbReference>
<keyword evidence="5 6" id="KW-0472">Membrane</keyword>
<organism evidence="8 9">
    <name type="scientific">Biomphalaria glabrata</name>
    <name type="common">Bloodfluke planorb</name>
    <name type="synonym">Freshwater snail</name>
    <dbReference type="NCBI Taxonomy" id="6526"/>
    <lineage>
        <taxon>Eukaryota</taxon>
        <taxon>Metazoa</taxon>
        <taxon>Spiralia</taxon>
        <taxon>Lophotrochozoa</taxon>
        <taxon>Mollusca</taxon>
        <taxon>Gastropoda</taxon>
        <taxon>Heterobranchia</taxon>
        <taxon>Euthyneura</taxon>
        <taxon>Panpulmonata</taxon>
        <taxon>Hygrophila</taxon>
        <taxon>Lymnaeoidea</taxon>
        <taxon>Planorbidae</taxon>
        <taxon>Biomphalaria</taxon>
    </lineage>
</organism>
<dbReference type="InterPro" id="IPR007248">
    <property type="entry name" value="Mpv17_PMP22"/>
</dbReference>
<sequence length="221" mass="25731">MSTFNRAISHLSKVAFKIRHLHKGKSLFSRRFLLYTNTSFGIITAVTGDLIQQNYQRLMNDENRRWDPKRSGKMATAGLIFGPCIHFWYIFLEKVLPGRSVKALITKICLDQFLFSPFCISIFLTVVGLLERQGLDLLKEEFRETGVLMFLTDMVIWTPAQAINFYFVPTKYRVLYDNSVSLVVDVFYSYLRFEHKTTHGERESQSHRHKVKGFKVQSSLS</sequence>
<name>A0A2C9JX09_BIOGL</name>
<dbReference type="AlphaFoldDB" id="A0A2C9JX09"/>
<evidence type="ECO:0000256" key="1">
    <source>
        <dbReference type="ARBA" id="ARBA00004141"/>
    </source>
</evidence>
<feature type="transmembrane region" description="Helical" evidence="6">
    <location>
        <begin position="112"/>
        <end position="130"/>
    </location>
</feature>
<comment type="subcellular location">
    <subcellularLocation>
        <location evidence="1">Membrane</location>
        <topology evidence="1">Multi-pass membrane protein</topology>
    </subcellularLocation>
</comment>
<dbReference type="EnsemblMetazoa" id="BGLB009384-RB">
    <property type="protein sequence ID" value="BGLB009384-PB"/>
    <property type="gene ID" value="BGLB009384"/>
</dbReference>
<evidence type="ECO:0008006" key="10">
    <source>
        <dbReference type="Google" id="ProtNLM"/>
    </source>
</evidence>
<dbReference type="STRING" id="6526.A0A2C9JX09"/>
<dbReference type="VEuPathDB" id="VectorBase:BGLAX_030848"/>
<evidence type="ECO:0000313" key="8">
    <source>
        <dbReference type="EnsemblMetazoa" id="BGLB009384-PB"/>
    </source>
</evidence>
<reference evidence="8" key="1">
    <citation type="submission" date="2020-05" db="UniProtKB">
        <authorList>
            <consortium name="EnsemblMetazoa"/>
        </authorList>
    </citation>
    <scope>IDENTIFICATION</scope>
    <source>
        <strain evidence="8">BB02</strain>
    </source>
</reference>
<evidence type="ECO:0000256" key="6">
    <source>
        <dbReference type="RuleBase" id="RU363053"/>
    </source>
</evidence>
<dbReference type="PANTHER" id="PTHR11266:SF8">
    <property type="entry name" value="MPV17-LIKE PROTEIN 2"/>
    <property type="match status" value="1"/>
</dbReference>
<evidence type="ECO:0000256" key="3">
    <source>
        <dbReference type="ARBA" id="ARBA00022692"/>
    </source>
</evidence>
<comment type="similarity">
    <text evidence="2 6">Belongs to the peroxisomal membrane protein PXMP2/4 family.</text>
</comment>
<evidence type="ECO:0000256" key="7">
    <source>
        <dbReference type="SAM" id="MobiDB-lite"/>
    </source>
</evidence>
<dbReference type="PANTHER" id="PTHR11266">
    <property type="entry name" value="PEROXISOMAL MEMBRANE PROTEIN 2, PXMP2 MPV17"/>
    <property type="match status" value="1"/>
</dbReference>
<keyword evidence="3 6" id="KW-0812">Transmembrane</keyword>
<dbReference type="GO" id="GO:0005739">
    <property type="term" value="C:mitochondrion"/>
    <property type="evidence" value="ECO:0007669"/>
    <property type="project" value="TreeGrafter"/>
</dbReference>
<keyword evidence="4 6" id="KW-1133">Transmembrane helix</keyword>
<dbReference type="Proteomes" id="UP000076420">
    <property type="component" value="Unassembled WGS sequence"/>
</dbReference>
<protein>
    <recommendedName>
        <fullName evidence="10">Mpv17-like protein 2</fullName>
    </recommendedName>
</protein>
<feature type="transmembrane region" description="Helical" evidence="6">
    <location>
        <begin position="72"/>
        <end position="92"/>
    </location>
</feature>
<dbReference type="VEuPathDB" id="VectorBase:BGLB009384"/>
<dbReference type="GO" id="GO:0061668">
    <property type="term" value="P:mitochondrial ribosome assembly"/>
    <property type="evidence" value="ECO:0007669"/>
    <property type="project" value="TreeGrafter"/>
</dbReference>
<feature type="region of interest" description="Disordered" evidence="7">
    <location>
        <begin position="201"/>
        <end position="221"/>
    </location>
</feature>
<evidence type="ECO:0000313" key="9">
    <source>
        <dbReference type="Proteomes" id="UP000076420"/>
    </source>
</evidence>
<gene>
    <name evidence="8" type="primary">106071406</name>
</gene>
<proteinExistence type="inferred from homology"/>
<evidence type="ECO:0000256" key="4">
    <source>
        <dbReference type="ARBA" id="ARBA00022989"/>
    </source>
</evidence>
<dbReference type="RefSeq" id="XP_013086948.2">
    <property type="nucleotide sequence ID" value="XM_013231494.2"/>
</dbReference>